<proteinExistence type="predicted"/>
<dbReference type="RefSeq" id="WP_110315635.1">
    <property type="nucleotide sequence ID" value="NZ_QJJU01000004.1"/>
</dbReference>
<sequence>MPMLDAYIPAGALSPVAERKLMSQLTDLLLRHEGADPSDPRARAIAWVFLHRPAEVFVAGEHAAEPRYRFIASVPEGQFDDERRAAIVREVTEAVLRAENNSHPNDPNRVWVFTNEIPDGTWGGAGRINRLADIVGYVVGDPDKGRAYAERVLGARNGASVSA</sequence>
<dbReference type="AlphaFoldDB" id="A0A318HJG6"/>
<evidence type="ECO:0000313" key="3">
    <source>
        <dbReference type="EMBL" id="PXX10393.1"/>
    </source>
</evidence>
<dbReference type="SUPFAM" id="SSF55331">
    <property type="entry name" value="Tautomerase/MIF"/>
    <property type="match status" value="1"/>
</dbReference>
<gene>
    <name evidence="3" type="ORF">C8E89_104191</name>
</gene>
<organism evidence="3 4">
    <name type="scientific">Mycolicibacterium moriokaense</name>
    <dbReference type="NCBI Taxonomy" id="39691"/>
    <lineage>
        <taxon>Bacteria</taxon>
        <taxon>Bacillati</taxon>
        <taxon>Actinomycetota</taxon>
        <taxon>Actinomycetes</taxon>
        <taxon>Mycobacteriales</taxon>
        <taxon>Mycobacteriaceae</taxon>
        <taxon>Mycolicibacterium</taxon>
    </lineage>
</organism>
<reference evidence="4" key="1">
    <citation type="submission" date="2018-05" db="EMBL/GenBank/DDBJ databases">
        <authorList>
            <person name="Deangelis K."/>
            <person name="Huntemann M."/>
            <person name="Clum A."/>
            <person name="Pillay M."/>
            <person name="Palaniappan K."/>
            <person name="Varghese N."/>
            <person name="Mikhailova N."/>
            <person name="Stamatis D."/>
            <person name="Reddy T."/>
            <person name="Daum C."/>
            <person name="Shapiro N."/>
            <person name="Ivanova N."/>
            <person name="Kyrpides N."/>
            <person name="Woyke T."/>
        </authorList>
    </citation>
    <scope>NUCLEOTIDE SEQUENCE [LARGE SCALE GENOMIC DNA]</scope>
    <source>
        <strain evidence="4">GAS496</strain>
    </source>
</reference>
<dbReference type="InterPro" id="IPR004370">
    <property type="entry name" value="4-OT-like_dom"/>
</dbReference>
<protein>
    <submittedName>
        <fullName evidence="3">Phenylpyruvate tautomerase PptA (4-oxalocrotonate tautomerase family)</fullName>
    </submittedName>
</protein>
<evidence type="ECO:0000313" key="4">
    <source>
        <dbReference type="Proteomes" id="UP000247781"/>
    </source>
</evidence>
<evidence type="ECO:0000256" key="1">
    <source>
        <dbReference type="ARBA" id="ARBA00023235"/>
    </source>
</evidence>
<comment type="caution">
    <text evidence="3">The sequence shown here is derived from an EMBL/GenBank/DDBJ whole genome shotgun (WGS) entry which is preliminary data.</text>
</comment>
<name>A0A318HJG6_9MYCO</name>
<dbReference type="OrthoDB" id="1438441at2"/>
<dbReference type="GO" id="GO:0016853">
    <property type="term" value="F:isomerase activity"/>
    <property type="evidence" value="ECO:0007669"/>
    <property type="project" value="UniProtKB-KW"/>
</dbReference>
<reference evidence="3 4" key="2">
    <citation type="submission" date="2018-06" db="EMBL/GenBank/DDBJ databases">
        <title>Sequencing of bacterial isolates from soil warming experiment in Harvard Forest, Massachusetts, USA.</title>
        <authorList>
            <person name="Deangelis K.PhD."/>
        </authorList>
    </citation>
    <scope>NUCLEOTIDE SEQUENCE [LARGE SCALE GENOMIC DNA]</scope>
    <source>
        <strain evidence="3 4">GAS496</strain>
    </source>
</reference>
<accession>A0A318HJG6</accession>
<keyword evidence="4" id="KW-1185">Reference proteome</keyword>
<evidence type="ECO:0000259" key="2">
    <source>
        <dbReference type="Pfam" id="PF01361"/>
    </source>
</evidence>
<keyword evidence="1" id="KW-0413">Isomerase</keyword>
<dbReference type="Gene3D" id="3.30.429.10">
    <property type="entry name" value="Macrophage Migration Inhibitory Factor"/>
    <property type="match status" value="1"/>
</dbReference>
<feature type="domain" description="4-oxalocrotonate tautomerase-like" evidence="2">
    <location>
        <begin position="74"/>
        <end position="126"/>
    </location>
</feature>
<dbReference type="EMBL" id="QJJU01000004">
    <property type="protein sequence ID" value="PXX10393.1"/>
    <property type="molecule type" value="Genomic_DNA"/>
</dbReference>
<dbReference type="InterPro" id="IPR014347">
    <property type="entry name" value="Tautomerase/MIF_sf"/>
</dbReference>
<dbReference type="Proteomes" id="UP000247781">
    <property type="component" value="Unassembled WGS sequence"/>
</dbReference>
<dbReference type="Pfam" id="PF01361">
    <property type="entry name" value="Tautomerase"/>
    <property type="match status" value="1"/>
</dbReference>
<keyword evidence="3" id="KW-0670">Pyruvate</keyword>